<comment type="caution">
    <text evidence="1">The sequence shown here is derived from an EMBL/GenBank/DDBJ whole genome shotgun (WGS) entry which is preliminary data.</text>
</comment>
<organism evidence="1">
    <name type="scientific">Caldithrix abyssi</name>
    <dbReference type="NCBI Taxonomy" id="187145"/>
    <lineage>
        <taxon>Bacteria</taxon>
        <taxon>Pseudomonadati</taxon>
        <taxon>Calditrichota</taxon>
        <taxon>Calditrichia</taxon>
        <taxon>Calditrichales</taxon>
        <taxon>Calditrichaceae</taxon>
        <taxon>Caldithrix</taxon>
    </lineage>
</organism>
<sequence>MFRLKSGVRIVLEFNNELSGVHLGVFVDQSAYRSSADTLLIMDAIAQRIQQILAESVPHTVLYPPVSFLNHPYNWREHKFIYSSLSSDRFSQEGEHIVRLFSDLNRNISFPYNTVTVPLPEAFYQKKYIKQQTVSFSRWQIKNFMENENPSRYFTVWLYGNYDPSQVVRLLENEIDHTVEKKSAAMPSSTKKISIYARKDTDGFTVFLPATTLIRHIALEFISDFLYGNITGKNPGSELDVRLPWGLNQQVYTVKASADPDWELLMTQLDKSKPVELQNWYANVYSKKIQLIASDPEFYLFYKTVALRYLSDSGSLTELWLPNSFPYRKIMEEIRQIAKAVIKAEKER</sequence>
<protein>
    <submittedName>
        <fullName evidence="1">Uncharacterized protein</fullName>
    </submittedName>
</protein>
<dbReference type="Proteomes" id="UP000885779">
    <property type="component" value="Unassembled WGS sequence"/>
</dbReference>
<gene>
    <name evidence="1" type="ORF">ENK44_10800</name>
</gene>
<proteinExistence type="predicted"/>
<name>A0A7V4U1I4_CALAY</name>
<reference evidence="1" key="1">
    <citation type="journal article" date="2020" name="mSystems">
        <title>Genome- and Community-Level Interaction Insights into Carbon Utilization and Element Cycling Functions of Hydrothermarchaeota in Hydrothermal Sediment.</title>
        <authorList>
            <person name="Zhou Z."/>
            <person name="Liu Y."/>
            <person name="Xu W."/>
            <person name="Pan J."/>
            <person name="Luo Z.H."/>
            <person name="Li M."/>
        </authorList>
    </citation>
    <scope>NUCLEOTIDE SEQUENCE [LARGE SCALE GENOMIC DNA]</scope>
    <source>
        <strain evidence="1">HyVt-577</strain>
    </source>
</reference>
<accession>A0A7V4U1I4</accession>
<dbReference type="AlphaFoldDB" id="A0A7V4U1I4"/>
<dbReference type="EMBL" id="DRQG01000101">
    <property type="protein sequence ID" value="HGY56183.1"/>
    <property type="molecule type" value="Genomic_DNA"/>
</dbReference>
<evidence type="ECO:0000313" key="1">
    <source>
        <dbReference type="EMBL" id="HGY56183.1"/>
    </source>
</evidence>